<evidence type="ECO:0000313" key="5">
    <source>
        <dbReference type="EMBL" id="OLP57082.1"/>
    </source>
</evidence>
<dbReference type="Gene3D" id="3.40.50.2300">
    <property type="match status" value="2"/>
</dbReference>
<comment type="caution">
    <text evidence="5">The sequence shown here is derived from an EMBL/GenBank/DDBJ whole genome shotgun (WGS) entry which is preliminary data.</text>
</comment>
<organism evidence="5 6">
    <name type="scientific">Xaviernesmea rhizosphaerae</name>
    <dbReference type="NCBI Taxonomy" id="1672749"/>
    <lineage>
        <taxon>Bacteria</taxon>
        <taxon>Pseudomonadati</taxon>
        <taxon>Pseudomonadota</taxon>
        <taxon>Alphaproteobacteria</taxon>
        <taxon>Hyphomicrobiales</taxon>
        <taxon>Rhizobiaceae</taxon>
        <taxon>Rhizobium/Agrobacterium group</taxon>
        <taxon>Xaviernesmea</taxon>
    </lineage>
</organism>
<dbReference type="InterPro" id="IPR025997">
    <property type="entry name" value="SBP_2_dom"/>
</dbReference>
<evidence type="ECO:0000259" key="4">
    <source>
        <dbReference type="Pfam" id="PF13407"/>
    </source>
</evidence>
<dbReference type="AlphaFoldDB" id="A0A1Q9ANT3"/>
<evidence type="ECO:0000256" key="3">
    <source>
        <dbReference type="ARBA" id="ARBA00022729"/>
    </source>
</evidence>
<dbReference type="GO" id="GO:0030246">
    <property type="term" value="F:carbohydrate binding"/>
    <property type="evidence" value="ECO:0007669"/>
    <property type="project" value="UniProtKB-ARBA"/>
</dbReference>
<dbReference type="PANTHER" id="PTHR46847:SF1">
    <property type="entry name" value="D-ALLOSE-BINDING PERIPLASMIC PROTEIN-RELATED"/>
    <property type="match status" value="1"/>
</dbReference>
<dbReference type="STRING" id="1672749.BJF92_21535"/>
<dbReference type="Pfam" id="PF13407">
    <property type="entry name" value="Peripla_BP_4"/>
    <property type="match status" value="1"/>
</dbReference>
<evidence type="ECO:0000256" key="1">
    <source>
        <dbReference type="ARBA" id="ARBA00004196"/>
    </source>
</evidence>
<dbReference type="PANTHER" id="PTHR46847">
    <property type="entry name" value="D-ALLOSE-BINDING PERIPLASMIC PROTEIN-RELATED"/>
    <property type="match status" value="1"/>
</dbReference>
<dbReference type="EMBL" id="MKIO01000020">
    <property type="protein sequence ID" value="OLP57082.1"/>
    <property type="molecule type" value="Genomic_DNA"/>
</dbReference>
<sequence>MTISGLGPHGERAAPAERIALTETDIAAAQEARFRVAIVLHTLSSDWAKQQIAGIMATFGDCATAVIEVVDCGFAPEAQIAALDRLRGEKPDAIISIPVANSAVAEAHRRVSKAGIRLLLLDNVPTGLLPGSDYVALVSADNFGLGMIAAAFLDPRLARGAAVGVLSYHAEFYATNEREIAFNKWMMTNRPDVTLHVRKFDNIQAAGSDALALVDGHRDLGGLFVVWDTPAMEAVKALRRAGHVLPVSTVDLGREAAIELSSDGLLCGIGAQQPYLQGVAVAQTCVLALLAKQTPDWVALPGLAVSRDNVVESFQKIWRKQAPREVLVSAKLVTDHGGR</sequence>
<name>A0A1Q9ANT3_9HYPH</name>
<dbReference type="GO" id="GO:0030313">
    <property type="term" value="C:cell envelope"/>
    <property type="evidence" value="ECO:0007669"/>
    <property type="project" value="UniProtKB-SubCell"/>
</dbReference>
<gene>
    <name evidence="5" type="ORF">BJF92_21535</name>
</gene>
<evidence type="ECO:0000256" key="2">
    <source>
        <dbReference type="ARBA" id="ARBA00007639"/>
    </source>
</evidence>
<dbReference type="Proteomes" id="UP000186143">
    <property type="component" value="Unassembled WGS sequence"/>
</dbReference>
<protein>
    <submittedName>
        <fullName evidence="5">Sugar ABC transporter substrate-binding protein</fullName>
    </submittedName>
</protein>
<feature type="domain" description="Periplasmic binding protein" evidence="4">
    <location>
        <begin position="36"/>
        <end position="289"/>
    </location>
</feature>
<reference evidence="5 6" key="1">
    <citation type="submission" date="2016-09" db="EMBL/GenBank/DDBJ databases">
        <title>Rhizobium sp. nov., a novel species isolated from the rice rhizosphere.</title>
        <authorList>
            <person name="Zhao J."/>
            <person name="Zhang X."/>
        </authorList>
    </citation>
    <scope>NUCLEOTIDE SEQUENCE [LARGE SCALE GENOMIC DNA]</scope>
    <source>
        <strain evidence="5 6">MH17</strain>
    </source>
</reference>
<dbReference type="RefSeq" id="WP_075633434.1">
    <property type="nucleotide sequence ID" value="NZ_MKIO01000020.1"/>
</dbReference>
<proteinExistence type="inferred from homology"/>
<comment type="subcellular location">
    <subcellularLocation>
        <location evidence="1">Cell envelope</location>
    </subcellularLocation>
</comment>
<dbReference type="OrthoDB" id="6959911at2"/>
<evidence type="ECO:0000313" key="6">
    <source>
        <dbReference type="Proteomes" id="UP000186143"/>
    </source>
</evidence>
<comment type="similarity">
    <text evidence="2">Belongs to the bacterial solute-binding protein 2 family.</text>
</comment>
<dbReference type="InterPro" id="IPR028082">
    <property type="entry name" value="Peripla_BP_I"/>
</dbReference>
<keyword evidence="3" id="KW-0732">Signal</keyword>
<dbReference type="SUPFAM" id="SSF53822">
    <property type="entry name" value="Periplasmic binding protein-like I"/>
    <property type="match status" value="1"/>
</dbReference>
<accession>A0A1Q9ANT3</accession>